<dbReference type="Gene3D" id="3.30.70.100">
    <property type="match status" value="1"/>
</dbReference>
<dbReference type="EMBL" id="CP000441">
    <property type="protein sequence ID" value="ABI89864.1"/>
    <property type="molecule type" value="Genomic_DNA"/>
</dbReference>
<reference evidence="1" key="1">
    <citation type="submission" date="2006-08" db="EMBL/GenBank/DDBJ databases">
        <title>Complete sequence of Chromosome 2 of Burkholderia cepacia AMMD.</title>
        <authorList>
            <consortium name="US DOE Joint Genome Institute"/>
            <person name="Copeland A."/>
            <person name="Lucas S."/>
            <person name="Lapidus A."/>
            <person name="Barry K."/>
            <person name="Detter J.C."/>
            <person name="Glavina del Rio T."/>
            <person name="Hammon N."/>
            <person name="Israni S."/>
            <person name="Pitluck S."/>
            <person name="Bruce D."/>
            <person name="Chain P."/>
            <person name="Malfatti S."/>
            <person name="Shin M."/>
            <person name="Vergez L."/>
            <person name="Schmutz J."/>
            <person name="Larimer F."/>
            <person name="Land M."/>
            <person name="Hauser L."/>
            <person name="Kyrpides N."/>
            <person name="Kim E."/>
            <person name="Parke J."/>
            <person name="Coenye T."/>
            <person name="Konstantinidis K."/>
            <person name="Ramette A."/>
            <person name="Tiedje J."/>
            <person name="Richardson P."/>
        </authorList>
    </citation>
    <scope>NUCLEOTIDE SEQUENCE</scope>
    <source>
        <strain evidence="1">AMMD</strain>
    </source>
</reference>
<dbReference type="GeneID" id="93087276"/>
<proteinExistence type="predicted"/>
<name>Q0B7K9_BURCM</name>
<dbReference type="Proteomes" id="UP000000662">
    <property type="component" value="Chromosome 2"/>
</dbReference>
<dbReference type="RefSeq" id="WP_011659297.1">
    <property type="nucleotide sequence ID" value="NC_008391.1"/>
</dbReference>
<dbReference type="PATRIC" id="fig|339670.21.peg.4618"/>
<dbReference type="SUPFAM" id="SSF54909">
    <property type="entry name" value="Dimeric alpha+beta barrel"/>
    <property type="match status" value="1"/>
</dbReference>
<keyword evidence="2" id="KW-1185">Reference proteome</keyword>
<organism evidence="1 2">
    <name type="scientific">Burkholderia ambifaria (strain ATCC BAA-244 / DSM 16087 / CCUG 44356 / LMG 19182 / AMMD)</name>
    <name type="common">Burkholderia cepacia (strain AMMD)</name>
    <dbReference type="NCBI Taxonomy" id="339670"/>
    <lineage>
        <taxon>Bacteria</taxon>
        <taxon>Pseudomonadati</taxon>
        <taxon>Pseudomonadota</taxon>
        <taxon>Betaproteobacteria</taxon>
        <taxon>Burkholderiales</taxon>
        <taxon>Burkholderiaceae</taxon>
        <taxon>Burkholderia</taxon>
        <taxon>Burkholderia cepacia complex</taxon>
    </lineage>
</organism>
<accession>Q0B7K9</accession>
<dbReference type="AlphaFoldDB" id="Q0B7K9"/>
<sequence length="122" mass="13414">MKILKLLLSCALVTTFAIQPVAADEVANGVIEIVTFKLKPGISIRAFESVDKAVEREHVSKQPGFISRESAHGADNEWLVVVHWRSVKDADASMATFQRAGAAGQFMSMIDASTMSMKRYQK</sequence>
<dbReference type="InterPro" id="IPR011008">
    <property type="entry name" value="Dimeric_a/b-barrel"/>
</dbReference>
<evidence type="ECO:0000313" key="1">
    <source>
        <dbReference type="EMBL" id="ABI89864.1"/>
    </source>
</evidence>
<gene>
    <name evidence="1" type="ordered locus">Bamb_4312</name>
</gene>
<evidence type="ECO:0000313" key="2">
    <source>
        <dbReference type="Proteomes" id="UP000000662"/>
    </source>
</evidence>
<dbReference type="eggNOG" id="ENOG5030IFY">
    <property type="taxonomic scope" value="Bacteria"/>
</dbReference>
<dbReference type="KEGG" id="bam:Bamb_4312"/>
<protein>
    <submittedName>
        <fullName evidence="1">Uncharacterized protein</fullName>
    </submittedName>
</protein>